<dbReference type="SUPFAM" id="SSF159245">
    <property type="entry name" value="AttH-like"/>
    <property type="match status" value="1"/>
</dbReference>
<evidence type="ECO:0000313" key="4">
    <source>
        <dbReference type="Proteomes" id="UP000326354"/>
    </source>
</evidence>
<keyword evidence="4" id="KW-1185">Reference proteome</keyword>
<dbReference type="RefSeq" id="WP_151972105.1">
    <property type="nucleotide sequence ID" value="NZ_AP019860.1"/>
</dbReference>
<dbReference type="Pfam" id="PF07143">
    <property type="entry name" value="CrtC"/>
    <property type="match status" value="1"/>
</dbReference>
<dbReference type="InterPro" id="IPR010791">
    <property type="entry name" value="AttH_dom"/>
</dbReference>
<feature type="chain" id="PRO_5024982699" evidence="1">
    <location>
        <begin position="19"/>
        <end position="371"/>
    </location>
</feature>
<dbReference type="PANTHER" id="PTHR38591:SF1">
    <property type="entry name" value="BLL1000 PROTEIN"/>
    <property type="match status" value="1"/>
</dbReference>
<keyword evidence="1" id="KW-0732">Signal</keyword>
<feature type="domain" description="AttH" evidence="2">
    <location>
        <begin position="68"/>
        <end position="240"/>
    </location>
</feature>
<protein>
    <submittedName>
        <fullName evidence="3">Carotenoid 1,2-hydratase</fullName>
    </submittedName>
</protein>
<gene>
    <name evidence="3" type="ORF">UABAM_06429</name>
</gene>
<evidence type="ECO:0000259" key="2">
    <source>
        <dbReference type="Pfam" id="PF07143"/>
    </source>
</evidence>
<dbReference type="Gene3D" id="2.40.370.10">
    <property type="entry name" value="AttH-like domain"/>
    <property type="match status" value="2"/>
</dbReference>
<reference evidence="3 4" key="1">
    <citation type="submission" date="2019-08" db="EMBL/GenBank/DDBJ databases">
        <title>Complete genome sequence of Candidatus Uab amorphum.</title>
        <authorList>
            <person name="Shiratori T."/>
            <person name="Suzuki S."/>
            <person name="Kakizawa Y."/>
            <person name="Ishida K."/>
        </authorList>
    </citation>
    <scope>NUCLEOTIDE SEQUENCE [LARGE SCALE GENOMIC DNA]</scope>
    <source>
        <strain evidence="3 4">SRT547</strain>
    </source>
</reference>
<dbReference type="Pfam" id="PF17186">
    <property type="entry name" value="Lipocalin_9"/>
    <property type="match status" value="1"/>
</dbReference>
<dbReference type="PANTHER" id="PTHR38591">
    <property type="entry name" value="HYDROLASE"/>
    <property type="match status" value="1"/>
</dbReference>
<dbReference type="InterPro" id="IPR023374">
    <property type="entry name" value="AttH-like_dom_sf"/>
</dbReference>
<sequence length="371" mass="42570">MKILLTFFSFCCIVLYLATSDAFETGKYELPSVANALSLGKTEGFSRADKPYAFSFPRDEGPHPDFQTEWWYYTGNLTTKDGRRFGYQFTIFRRAISPKLEKRNSPWYTNQIYFAHFAVSNIQEQSFLHSERFSRGAMGLAGAELDPLRIWIENWSITHHADGSVHLDAVAKDFAIDLVLHSQKPRVLNGDRGLSQKSSAKGNASYYYSRTRLITSGTISVAKEKYAVNGLSWLDREWSTSVLGKDQQGWDWFSIQLEDGREIMLYELRKKDGGVDTNSSGTFILRDGKYKHLAKEDYKIEVLDHWTSDSSGVRYPAHWKITIEKENIVFYVKPHQPNQELSVNFVYWEGAVRVYGEGIRGNGYVELTGYK</sequence>
<dbReference type="AlphaFoldDB" id="A0A5S9ITT9"/>
<accession>A0A5S9ITT9</accession>
<feature type="signal peptide" evidence="1">
    <location>
        <begin position="1"/>
        <end position="18"/>
    </location>
</feature>
<name>A0A5S9ITT9_UABAM</name>
<dbReference type="OrthoDB" id="9770826at2"/>
<proteinExistence type="predicted"/>
<evidence type="ECO:0000256" key="1">
    <source>
        <dbReference type="SAM" id="SignalP"/>
    </source>
</evidence>
<dbReference type="Proteomes" id="UP000326354">
    <property type="component" value="Chromosome"/>
</dbReference>
<dbReference type="KEGG" id="uam:UABAM_06429"/>
<organism evidence="3 4">
    <name type="scientific">Uabimicrobium amorphum</name>
    <dbReference type="NCBI Taxonomy" id="2596890"/>
    <lineage>
        <taxon>Bacteria</taxon>
        <taxon>Pseudomonadati</taxon>
        <taxon>Planctomycetota</taxon>
        <taxon>Candidatus Uabimicrobiia</taxon>
        <taxon>Candidatus Uabimicrobiales</taxon>
        <taxon>Candidatus Uabimicrobiaceae</taxon>
        <taxon>Candidatus Uabimicrobium</taxon>
    </lineage>
</organism>
<dbReference type="EMBL" id="AP019860">
    <property type="protein sequence ID" value="BBM88013.1"/>
    <property type="molecule type" value="Genomic_DNA"/>
</dbReference>
<evidence type="ECO:0000313" key="3">
    <source>
        <dbReference type="EMBL" id="BBM88013.1"/>
    </source>
</evidence>